<dbReference type="Pfam" id="PF13382">
    <property type="entry name" value="Adenine_deam_C"/>
    <property type="match status" value="1"/>
</dbReference>
<evidence type="ECO:0000256" key="4">
    <source>
        <dbReference type="ARBA" id="ARBA00023211"/>
    </source>
</evidence>
<reference evidence="9" key="2">
    <citation type="submission" date="2023-04" db="EMBL/GenBank/DDBJ databases">
        <title>Paracnuella aquatica gen. nov., sp. nov., a member of the family Chitinophagaceae isolated from a hot spring.</title>
        <authorList>
            <person name="Wang C."/>
        </authorList>
    </citation>
    <scope>NUCLEOTIDE SEQUENCE</scope>
    <source>
        <strain evidence="9">LB-8</strain>
    </source>
</reference>
<proteinExistence type="inferred from homology"/>
<comment type="cofactor">
    <cofactor evidence="6">
        <name>Mn(2+)</name>
        <dbReference type="ChEBI" id="CHEBI:29035"/>
    </cofactor>
</comment>
<dbReference type="InterPro" id="IPR011059">
    <property type="entry name" value="Metal-dep_hydrolase_composite"/>
</dbReference>
<dbReference type="Pfam" id="PF01979">
    <property type="entry name" value="Amidohydro_1"/>
    <property type="match status" value="1"/>
</dbReference>
<evidence type="ECO:0000256" key="6">
    <source>
        <dbReference type="HAMAP-Rule" id="MF_01518"/>
    </source>
</evidence>
<keyword evidence="10" id="KW-1185">Reference proteome</keyword>
<evidence type="ECO:0000256" key="2">
    <source>
        <dbReference type="ARBA" id="ARBA00012782"/>
    </source>
</evidence>
<organism evidence="9 10">
    <name type="scientific">Paraflavisolibacter caeni</name>
    <dbReference type="NCBI Taxonomy" id="2982496"/>
    <lineage>
        <taxon>Bacteria</taxon>
        <taxon>Pseudomonadati</taxon>
        <taxon>Bacteroidota</taxon>
        <taxon>Chitinophagia</taxon>
        <taxon>Chitinophagales</taxon>
        <taxon>Chitinophagaceae</taxon>
        <taxon>Paraflavisolibacter</taxon>
    </lineage>
</organism>
<dbReference type="RefSeq" id="WP_279295880.1">
    <property type="nucleotide sequence ID" value="NZ_JAOTIF010000002.1"/>
</dbReference>
<dbReference type="SUPFAM" id="SSF51338">
    <property type="entry name" value="Composite domain of metallo-dependent hydrolases"/>
    <property type="match status" value="1"/>
</dbReference>
<dbReference type="InterPro" id="IPR006679">
    <property type="entry name" value="Adenine_deam"/>
</dbReference>
<name>A0A9X2XVC9_9BACT</name>
<gene>
    <name evidence="6 9" type="primary">ade</name>
    <name evidence="9" type="ORF">OCK74_04865</name>
</gene>
<dbReference type="Gene3D" id="3.20.20.140">
    <property type="entry name" value="Metal-dependent hydrolases"/>
    <property type="match status" value="1"/>
</dbReference>
<dbReference type="EMBL" id="JAOTIF010000002">
    <property type="protein sequence ID" value="MCU7548433.1"/>
    <property type="molecule type" value="Genomic_DNA"/>
</dbReference>
<accession>A0A9X2XVC9</accession>
<dbReference type="CDD" id="cd01295">
    <property type="entry name" value="AdeC"/>
    <property type="match status" value="1"/>
</dbReference>
<feature type="domain" description="Amidohydrolase-related" evidence="7">
    <location>
        <begin position="41"/>
        <end position="321"/>
    </location>
</feature>
<dbReference type="PANTHER" id="PTHR11113">
    <property type="entry name" value="N-ACETYLGLUCOSAMINE-6-PHOSPHATE DEACETYLASE"/>
    <property type="match status" value="1"/>
</dbReference>
<dbReference type="PANTHER" id="PTHR11113:SF2">
    <property type="entry name" value="ADENINE DEAMINASE"/>
    <property type="match status" value="1"/>
</dbReference>
<protein>
    <recommendedName>
        <fullName evidence="2 6">Adenine deaminase</fullName>
        <shortName evidence="6">Adenase</shortName>
        <shortName evidence="6">Adenine aminase</shortName>
        <ecNumber evidence="2 6">3.5.4.2</ecNumber>
    </recommendedName>
</protein>
<reference evidence="9" key="1">
    <citation type="submission" date="2022-09" db="EMBL/GenBank/DDBJ databases">
        <authorList>
            <person name="Yuan C."/>
            <person name="Ke Z."/>
        </authorList>
    </citation>
    <scope>NUCLEOTIDE SEQUENCE</scope>
    <source>
        <strain evidence="9">LB-8</strain>
    </source>
</reference>
<dbReference type="GO" id="GO:0006146">
    <property type="term" value="P:adenine catabolic process"/>
    <property type="evidence" value="ECO:0007669"/>
    <property type="project" value="InterPro"/>
</dbReference>
<keyword evidence="3 6" id="KW-0378">Hydrolase</keyword>
<dbReference type="SUPFAM" id="SSF51556">
    <property type="entry name" value="Metallo-dependent hydrolases"/>
    <property type="match status" value="1"/>
</dbReference>
<evidence type="ECO:0000259" key="8">
    <source>
        <dbReference type="Pfam" id="PF13382"/>
    </source>
</evidence>
<dbReference type="InterPro" id="IPR026912">
    <property type="entry name" value="Adenine_deam_C"/>
</dbReference>
<dbReference type="Proteomes" id="UP001155483">
    <property type="component" value="Unassembled WGS sequence"/>
</dbReference>
<evidence type="ECO:0000313" key="10">
    <source>
        <dbReference type="Proteomes" id="UP001155483"/>
    </source>
</evidence>
<comment type="caution">
    <text evidence="9">The sequence shown here is derived from an EMBL/GenBank/DDBJ whole genome shotgun (WGS) entry which is preliminary data.</text>
</comment>
<feature type="domain" description="Adenine deaminase C-terminal" evidence="8">
    <location>
        <begin position="375"/>
        <end position="540"/>
    </location>
</feature>
<dbReference type="AlphaFoldDB" id="A0A9X2XVC9"/>
<evidence type="ECO:0000313" key="9">
    <source>
        <dbReference type="EMBL" id="MCU7548433.1"/>
    </source>
</evidence>
<evidence type="ECO:0000256" key="1">
    <source>
        <dbReference type="ARBA" id="ARBA00006773"/>
    </source>
</evidence>
<evidence type="ECO:0000256" key="5">
    <source>
        <dbReference type="ARBA" id="ARBA00047720"/>
    </source>
</evidence>
<dbReference type="InterPro" id="IPR006680">
    <property type="entry name" value="Amidohydro-rel"/>
</dbReference>
<dbReference type="InterPro" id="IPR032466">
    <property type="entry name" value="Metal_Hydrolase"/>
</dbReference>
<keyword evidence="4 6" id="KW-0464">Manganese</keyword>
<dbReference type="Gene3D" id="2.30.40.10">
    <property type="entry name" value="Urease, subunit C, domain 1"/>
    <property type="match status" value="1"/>
</dbReference>
<evidence type="ECO:0000256" key="3">
    <source>
        <dbReference type="ARBA" id="ARBA00022801"/>
    </source>
</evidence>
<dbReference type="GO" id="GO:0000034">
    <property type="term" value="F:adenine deaminase activity"/>
    <property type="evidence" value="ECO:0007669"/>
    <property type="project" value="UniProtKB-UniRule"/>
</dbReference>
<sequence>MTITGNLVDILQRRIFPAELIIEDGYIKSITSNPGLQTSNYILPGFIDAHVHIESSMLIPSQFARLAVVHGTVATVSDPHEIANVCGMPGVEFMIEDGRRTPFKFYFGAPSCVPATTFETAGASIDVKDVEELMSRDEVKYLSEMMNFPGVLNGDREVLEKIATAKKWNKPVDGHAPGLMGADAKKYFAAGISTDHECFTSQEALDKLNAGAKILIREGSAAKNFEALINLLHDHFENMMFCSDDKHPDSLEAGHINELCARAVAKGIDVFKVLQAACINPVQHYKLDVGLLKEGDAADFIVVKDLQHFEVIKTYINGRIVAEEGRTLIDNEQQTTVQDVNNFSCTQKKTEDFAVHATEASLHAPIPVIEALDGQLITNKLSLVPKLEGGLIVSDIERDILKIVVVNRYLDAPVAKAFIKNFGLKRGAIASSVAHDSHNIVAVGADDESIARAVNLLISSKGGVSCIDGGNEMLLPLSVAGLMSAEDGYKVAQQYTAIDAAAKVLGTTLASPFMTLSFMALLVIPHLKLSDKGLFDGDRFEIMN</sequence>
<dbReference type="HAMAP" id="MF_01518">
    <property type="entry name" value="Adenine_deamin"/>
    <property type="match status" value="1"/>
</dbReference>
<dbReference type="NCBIfam" id="TIGR01178">
    <property type="entry name" value="ade"/>
    <property type="match status" value="1"/>
</dbReference>
<evidence type="ECO:0000259" key="7">
    <source>
        <dbReference type="Pfam" id="PF01979"/>
    </source>
</evidence>
<comment type="similarity">
    <text evidence="1 6">Belongs to the metallo-dependent hydrolases superfamily. Adenine deaminase family.</text>
</comment>
<dbReference type="EC" id="3.5.4.2" evidence="2 6"/>
<comment type="catalytic activity">
    <reaction evidence="5 6">
        <text>adenine + H2O + H(+) = hypoxanthine + NH4(+)</text>
        <dbReference type="Rhea" id="RHEA:23688"/>
        <dbReference type="ChEBI" id="CHEBI:15377"/>
        <dbReference type="ChEBI" id="CHEBI:15378"/>
        <dbReference type="ChEBI" id="CHEBI:16708"/>
        <dbReference type="ChEBI" id="CHEBI:17368"/>
        <dbReference type="ChEBI" id="CHEBI:28938"/>
        <dbReference type="EC" id="3.5.4.2"/>
    </reaction>
</comment>